<dbReference type="InterPro" id="IPR008030">
    <property type="entry name" value="NmrA-like"/>
</dbReference>
<dbReference type="InterPro" id="IPR051609">
    <property type="entry name" value="NmrA/Isoflavone_reductase-like"/>
</dbReference>
<proteinExistence type="predicted"/>
<dbReference type="Pfam" id="PF05368">
    <property type="entry name" value="NmrA"/>
    <property type="match status" value="1"/>
</dbReference>
<keyword evidence="2" id="KW-0560">Oxidoreductase</keyword>
<dbReference type="EMBL" id="JAUJLE010000018">
    <property type="protein sequence ID" value="KAK1007255.1"/>
    <property type="molecule type" value="Genomic_DNA"/>
</dbReference>
<name>A0AAN6QZT5_9PEZI</name>
<dbReference type="Gene3D" id="3.90.25.10">
    <property type="entry name" value="UDP-galactose 4-epimerase, domain 1"/>
    <property type="match status" value="1"/>
</dbReference>
<dbReference type="SUPFAM" id="SSF51735">
    <property type="entry name" value="NAD(P)-binding Rossmann-fold domains"/>
    <property type="match status" value="1"/>
</dbReference>
<keyword evidence="5" id="KW-1185">Reference proteome</keyword>
<evidence type="ECO:0000259" key="3">
    <source>
        <dbReference type="Pfam" id="PF05368"/>
    </source>
</evidence>
<accession>A0AAN6QZT5</accession>
<dbReference type="Gene3D" id="3.40.50.720">
    <property type="entry name" value="NAD(P)-binding Rossmann-like Domain"/>
    <property type="match status" value="1"/>
</dbReference>
<evidence type="ECO:0000256" key="2">
    <source>
        <dbReference type="ARBA" id="ARBA00023002"/>
    </source>
</evidence>
<dbReference type="InterPro" id="IPR045312">
    <property type="entry name" value="PCBER-like"/>
</dbReference>
<gene>
    <name evidence="4" type="ORF">LTR91_003465</name>
</gene>
<dbReference type="PANTHER" id="PTHR47706">
    <property type="entry name" value="NMRA-LIKE FAMILY PROTEIN"/>
    <property type="match status" value="1"/>
</dbReference>
<sequence length="333" mass="35749">MPASSTTLFHLSSFSRNDRPNGTPCLAGGNVGLPILEECLKASLKVSVLTRPGSTSKFPEIVKVFTTDYSPASLALAFQGQDVVLSLLGLSAIGDQQYALIEAAVKAGVKRFFPSEFGLDTASAQVVAAVPPFRVRAELIDTIKAKQAAGSPMEYTAFVAGLFLDWGFFVGFLGLDVEQRTAELWDDGNVPFTVTNLSVVARTVVKVLTDAAAYEASRNAYIYTGSVTTTQTELLAATEKATDAKFAVTRIESQKLIAESTAKLAGGDLAAMLPLVKAVAFARFHGEALTDLRKYGLFNEKFGITDGSTEEMVATMVKHRFELPYVRYMAPTS</sequence>
<keyword evidence="1" id="KW-0521">NADP</keyword>
<dbReference type="InterPro" id="IPR036291">
    <property type="entry name" value="NAD(P)-bd_dom_sf"/>
</dbReference>
<evidence type="ECO:0000313" key="4">
    <source>
        <dbReference type="EMBL" id="KAK1007255.1"/>
    </source>
</evidence>
<protein>
    <recommendedName>
        <fullName evidence="3">NmrA-like domain-containing protein</fullName>
    </recommendedName>
</protein>
<dbReference type="Proteomes" id="UP001175353">
    <property type="component" value="Unassembled WGS sequence"/>
</dbReference>
<evidence type="ECO:0000256" key="1">
    <source>
        <dbReference type="ARBA" id="ARBA00022857"/>
    </source>
</evidence>
<dbReference type="AlphaFoldDB" id="A0AAN6QZT5"/>
<dbReference type="PANTHER" id="PTHR47706:SF9">
    <property type="entry name" value="NMRA-LIKE DOMAIN-CONTAINING PROTEIN-RELATED"/>
    <property type="match status" value="1"/>
</dbReference>
<dbReference type="CDD" id="cd05259">
    <property type="entry name" value="PCBER_SDR_a"/>
    <property type="match status" value="1"/>
</dbReference>
<organism evidence="4 5">
    <name type="scientific">Friedmanniomyces endolithicus</name>
    <dbReference type="NCBI Taxonomy" id="329885"/>
    <lineage>
        <taxon>Eukaryota</taxon>
        <taxon>Fungi</taxon>
        <taxon>Dikarya</taxon>
        <taxon>Ascomycota</taxon>
        <taxon>Pezizomycotina</taxon>
        <taxon>Dothideomycetes</taxon>
        <taxon>Dothideomycetidae</taxon>
        <taxon>Mycosphaerellales</taxon>
        <taxon>Teratosphaeriaceae</taxon>
        <taxon>Friedmanniomyces</taxon>
    </lineage>
</organism>
<evidence type="ECO:0000313" key="5">
    <source>
        <dbReference type="Proteomes" id="UP001175353"/>
    </source>
</evidence>
<dbReference type="GO" id="GO:0016491">
    <property type="term" value="F:oxidoreductase activity"/>
    <property type="evidence" value="ECO:0007669"/>
    <property type="project" value="UniProtKB-KW"/>
</dbReference>
<feature type="domain" description="NmrA-like" evidence="3">
    <location>
        <begin position="27"/>
        <end position="256"/>
    </location>
</feature>
<comment type="caution">
    <text evidence="4">The sequence shown here is derived from an EMBL/GenBank/DDBJ whole genome shotgun (WGS) entry which is preliminary data.</text>
</comment>
<reference evidence="4" key="1">
    <citation type="submission" date="2023-06" db="EMBL/GenBank/DDBJ databases">
        <title>Black Yeasts Isolated from many extreme environments.</title>
        <authorList>
            <person name="Coleine C."/>
            <person name="Stajich J.E."/>
            <person name="Selbmann L."/>
        </authorList>
    </citation>
    <scope>NUCLEOTIDE SEQUENCE</scope>
    <source>
        <strain evidence="4">CCFEE 5200</strain>
    </source>
</reference>